<dbReference type="InterPro" id="IPR013094">
    <property type="entry name" value="AB_hydrolase_3"/>
</dbReference>
<proteinExistence type="predicted"/>
<dbReference type="RefSeq" id="WP_264965617.1">
    <property type="nucleotide sequence ID" value="NZ_JAPDVK010000001.1"/>
</dbReference>
<dbReference type="PANTHER" id="PTHR48081">
    <property type="entry name" value="AB HYDROLASE SUPERFAMILY PROTEIN C4A8.06C"/>
    <property type="match status" value="1"/>
</dbReference>
<dbReference type="InterPro" id="IPR029058">
    <property type="entry name" value="AB_hydrolase_fold"/>
</dbReference>
<dbReference type="Pfam" id="PF13354">
    <property type="entry name" value="Beta-lactamase2"/>
    <property type="match status" value="1"/>
</dbReference>
<evidence type="ECO:0000259" key="3">
    <source>
        <dbReference type="Pfam" id="PF13354"/>
    </source>
</evidence>
<dbReference type="InterPro" id="IPR012338">
    <property type="entry name" value="Beta-lactam/transpept-like"/>
</dbReference>
<sequence>MNGDLYCGHQEDSAFAMHSVMKFPQALYVADYLHKKGLTLSDSVLVHKDSLDAETWSPMLSIFEGMRYFTFAELIEWSLKQSDNNACDLLFASCGQPDAVEKYIHTLGFKDIHVRLTEKEMKKNPHRAIENSATPKEMARLLEWFYLHRDDNKNLSFIWDTMADCNTGQQRIAAVLPKDGKLIHKTGSGFPSSDGRQDRNDVGIILLPDGSHLSIAIFLQKSKEEKEVAEIAEQCLMRIQADKFLRNMPPDLQHKQTLAILRAIDGDNKELMAVRNARNAPPKYSDHVETKMITPNMRLYEPKGSQGQCLPVLLYLHGGGWTFGSINSCGRFCDALAASGKMRVIALDYRLAPKHPYPEGLDDCISAVNYIIDHAAELHIDANHITIGGDSSGGNLALATALSETCCGKIESLLLFYPVTKAFDDGSESWQQYSKGFGLDAEIMEAFNRAYTINADNRCSAISVGLCSDEELNMLPRTLLIAAERDILRDQGLNLAERMCGKIQRIEYKGAVHLFITVPGQKTAFDRAVKDAIGFICNK</sequence>
<dbReference type="Pfam" id="PF07859">
    <property type="entry name" value="Abhydrolase_3"/>
    <property type="match status" value="1"/>
</dbReference>
<feature type="domain" description="Alpha/beta hydrolase fold-3" evidence="2">
    <location>
        <begin position="313"/>
        <end position="516"/>
    </location>
</feature>
<evidence type="ECO:0000256" key="1">
    <source>
        <dbReference type="ARBA" id="ARBA00022801"/>
    </source>
</evidence>
<protein>
    <submittedName>
        <fullName evidence="4">Alpha/beta hydrolase fold domain-containing protein</fullName>
    </submittedName>
</protein>
<keyword evidence="1 4" id="KW-0378">Hydrolase</keyword>
<dbReference type="AlphaFoldDB" id="A0AAP3F9B9"/>
<dbReference type="InterPro" id="IPR050300">
    <property type="entry name" value="GDXG_lipolytic_enzyme"/>
</dbReference>
<evidence type="ECO:0000313" key="4">
    <source>
        <dbReference type="EMBL" id="MCW4127627.1"/>
    </source>
</evidence>
<feature type="domain" description="Beta-lactamase class A catalytic" evidence="3">
    <location>
        <begin position="7"/>
        <end position="218"/>
    </location>
</feature>
<dbReference type="GO" id="GO:0008800">
    <property type="term" value="F:beta-lactamase activity"/>
    <property type="evidence" value="ECO:0007669"/>
    <property type="project" value="InterPro"/>
</dbReference>
<reference evidence="4" key="1">
    <citation type="submission" date="2022-11" db="EMBL/GenBank/DDBJ databases">
        <title>Genomic repertoires linked with pathogenic potency of arthritogenic Prevotella copri isolated from the gut of rheumatoid arthritis patients.</title>
        <authorList>
            <person name="Nii T."/>
            <person name="Maeda Y."/>
            <person name="Motooka D."/>
            <person name="Naito M."/>
            <person name="Matsumoto Y."/>
            <person name="Ogawa T."/>
            <person name="Oguro-Igashira E."/>
            <person name="Kishikawa T."/>
            <person name="Yamashita M."/>
            <person name="Koizumi S."/>
            <person name="Kurakawa T."/>
            <person name="Okumura R."/>
            <person name="Kayama H."/>
            <person name="Murakami M."/>
            <person name="Sakaguchi T."/>
            <person name="Das B."/>
            <person name="Nakamura S."/>
            <person name="Okada Y."/>
            <person name="Kumanogoh A."/>
            <person name="Takeda K."/>
        </authorList>
    </citation>
    <scope>NUCLEOTIDE SEQUENCE</scope>
    <source>
        <strain evidence="4">F3-75</strain>
    </source>
</reference>
<evidence type="ECO:0000259" key="2">
    <source>
        <dbReference type="Pfam" id="PF07859"/>
    </source>
</evidence>
<organism evidence="4 5">
    <name type="scientific">Segatella copri</name>
    <dbReference type="NCBI Taxonomy" id="165179"/>
    <lineage>
        <taxon>Bacteria</taxon>
        <taxon>Pseudomonadati</taxon>
        <taxon>Bacteroidota</taxon>
        <taxon>Bacteroidia</taxon>
        <taxon>Bacteroidales</taxon>
        <taxon>Prevotellaceae</taxon>
        <taxon>Segatella</taxon>
    </lineage>
</organism>
<dbReference type="EMBL" id="JAPDVK010000001">
    <property type="protein sequence ID" value="MCW4127627.1"/>
    <property type="molecule type" value="Genomic_DNA"/>
</dbReference>
<dbReference type="Gene3D" id="3.40.710.10">
    <property type="entry name" value="DD-peptidase/beta-lactamase superfamily"/>
    <property type="match status" value="1"/>
</dbReference>
<dbReference type="InterPro" id="IPR045155">
    <property type="entry name" value="Beta-lactam_cat"/>
</dbReference>
<comment type="caution">
    <text evidence="4">The sequence shown here is derived from an EMBL/GenBank/DDBJ whole genome shotgun (WGS) entry which is preliminary data.</text>
</comment>
<gene>
    <name evidence="4" type="ORF">ONT16_05000</name>
</gene>
<evidence type="ECO:0000313" key="5">
    <source>
        <dbReference type="Proteomes" id="UP001209344"/>
    </source>
</evidence>
<dbReference type="Gene3D" id="3.40.50.1820">
    <property type="entry name" value="alpha/beta hydrolase"/>
    <property type="match status" value="1"/>
</dbReference>
<name>A0AAP3F9B9_9BACT</name>
<dbReference type="PANTHER" id="PTHR48081:SF8">
    <property type="entry name" value="ALPHA_BETA HYDROLASE FOLD-3 DOMAIN-CONTAINING PROTEIN-RELATED"/>
    <property type="match status" value="1"/>
</dbReference>
<dbReference type="SUPFAM" id="SSF56601">
    <property type="entry name" value="beta-lactamase/transpeptidase-like"/>
    <property type="match status" value="1"/>
</dbReference>
<dbReference type="Proteomes" id="UP001209344">
    <property type="component" value="Unassembled WGS sequence"/>
</dbReference>
<dbReference type="SUPFAM" id="SSF53474">
    <property type="entry name" value="alpha/beta-Hydrolases"/>
    <property type="match status" value="1"/>
</dbReference>
<dbReference type="GO" id="GO:0030655">
    <property type="term" value="P:beta-lactam antibiotic catabolic process"/>
    <property type="evidence" value="ECO:0007669"/>
    <property type="project" value="InterPro"/>
</dbReference>
<accession>A0AAP3F9B9</accession>